<feature type="signal peptide" evidence="3">
    <location>
        <begin position="1"/>
        <end position="19"/>
    </location>
</feature>
<gene>
    <name evidence="6" type="primary">LOC102801942</name>
</gene>
<sequence length="97" mass="11013">MYLTIIVVVMMLCSTTVKGASVHSVVKREDGPHCIVKGDPHYETFDGYKYTFMGNCTYMLLAWCNKRNGKVQQKLVTVSTKNEHPNNNGHTRVVTIY</sequence>
<protein>
    <submittedName>
        <fullName evidence="6">Zonadhesin-like</fullName>
    </submittedName>
</protein>
<evidence type="ECO:0000256" key="3">
    <source>
        <dbReference type="SAM" id="SignalP"/>
    </source>
</evidence>
<evidence type="ECO:0000313" key="6">
    <source>
        <dbReference type="RefSeq" id="XP_006816534.1"/>
    </source>
</evidence>
<feature type="chain" id="PRO_5047081680" evidence="3">
    <location>
        <begin position="20"/>
        <end position="97"/>
    </location>
</feature>
<evidence type="ECO:0000256" key="1">
    <source>
        <dbReference type="ARBA" id="ARBA00023157"/>
    </source>
</evidence>
<keyword evidence="1" id="KW-1015">Disulfide bond</keyword>
<dbReference type="PROSITE" id="PS51233">
    <property type="entry name" value="VWFD"/>
    <property type="match status" value="1"/>
</dbReference>
<dbReference type="InterPro" id="IPR001846">
    <property type="entry name" value="VWF_type-D"/>
</dbReference>
<reference evidence="6" key="1">
    <citation type="submission" date="2025-08" db="UniProtKB">
        <authorList>
            <consortium name="RefSeq"/>
        </authorList>
    </citation>
    <scope>IDENTIFICATION</scope>
    <source>
        <tissue evidence="6">Testes</tissue>
    </source>
</reference>
<dbReference type="Proteomes" id="UP000694865">
    <property type="component" value="Unplaced"/>
</dbReference>
<evidence type="ECO:0000313" key="5">
    <source>
        <dbReference type="Proteomes" id="UP000694865"/>
    </source>
</evidence>
<keyword evidence="5" id="KW-1185">Reference proteome</keyword>
<name>A0ABM0M943_SACKO</name>
<dbReference type="Pfam" id="PF00094">
    <property type="entry name" value="VWD"/>
    <property type="match status" value="1"/>
</dbReference>
<keyword evidence="3" id="KW-0732">Signal</keyword>
<dbReference type="InterPro" id="IPR050780">
    <property type="entry name" value="Mucin_vWF_Thrombospondin_sf"/>
</dbReference>
<dbReference type="GeneID" id="102801942"/>
<accession>A0ABM0M943</accession>
<dbReference type="PANTHER" id="PTHR11339:SF386">
    <property type="entry name" value="HEMOLECTIN, ISOFORM A"/>
    <property type="match status" value="1"/>
</dbReference>
<proteinExistence type="predicted"/>
<dbReference type="PANTHER" id="PTHR11339">
    <property type="entry name" value="EXTRACELLULAR MATRIX GLYCOPROTEIN RELATED"/>
    <property type="match status" value="1"/>
</dbReference>
<organism evidence="5 6">
    <name type="scientific">Saccoglossus kowalevskii</name>
    <name type="common">Acorn worm</name>
    <dbReference type="NCBI Taxonomy" id="10224"/>
    <lineage>
        <taxon>Eukaryota</taxon>
        <taxon>Metazoa</taxon>
        <taxon>Hemichordata</taxon>
        <taxon>Enteropneusta</taxon>
        <taxon>Harrimaniidae</taxon>
        <taxon>Saccoglossus</taxon>
    </lineage>
</organism>
<keyword evidence="2" id="KW-0325">Glycoprotein</keyword>
<evidence type="ECO:0000259" key="4">
    <source>
        <dbReference type="PROSITE" id="PS51233"/>
    </source>
</evidence>
<evidence type="ECO:0000256" key="2">
    <source>
        <dbReference type="ARBA" id="ARBA00023180"/>
    </source>
</evidence>
<feature type="domain" description="VWFD" evidence="4">
    <location>
        <begin position="32"/>
        <end position="97"/>
    </location>
</feature>
<dbReference type="RefSeq" id="XP_006816534.1">
    <property type="nucleotide sequence ID" value="XM_006816471.1"/>
</dbReference>